<comment type="similarity">
    <text evidence="1">Belongs to the fatty acyl-CoA reductase family.</text>
</comment>
<feature type="domain" description="Thioester reductase (TE)" evidence="2">
    <location>
        <begin position="57"/>
        <end position="345"/>
    </location>
</feature>
<dbReference type="InterPro" id="IPR013120">
    <property type="entry name" value="FAR_NAD-bd"/>
</dbReference>
<dbReference type="PANTHER" id="PTHR11011:SF45">
    <property type="entry name" value="FATTY ACYL-COA REDUCTASE CG8306-RELATED"/>
    <property type="match status" value="1"/>
</dbReference>
<comment type="function">
    <text evidence="1">Catalyzes the reduction of fatty acyl-CoA to fatty alcohols.</text>
</comment>
<proteinExistence type="inferred from homology"/>
<dbReference type="Gene3D" id="3.40.50.720">
    <property type="entry name" value="NAD(P)-binding Rossmann-like Domain"/>
    <property type="match status" value="1"/>
</dbReference>
<dbReference type="EC" id="1.2.1.84" evidence="1"/>
<dbReference type="SUPFAM" id="SSF51735">
    <property type="entry name" value="NAD(P)-binding Rossmann-fold domains"/>
    <property type="match status" value="1"/>
</dbReference>
<comment type="caution">
    <text evidence="3">The sequence shown here is derived from an EMBL/GenBank/DDBJ whole genome shotgun (WGS) entry which is preliminary data.</text>
</comment>
<evidence type="ECO:0000256" key="1">
    <source>
        <dbReference type="RuleBase" id="RU363097"/>
    </source>
</evidence>
<protein>
    <recommendedName>
        <fullName evidence="1">Fatty acyl-CoA reductase</fullName>
        <ecNumber evidence="1">1.2.1.84</ecNumber>
    </recommendedName>
</protein>
<comment type="catalytic activity">
    <reaction evidence="1">
        <text>a long-chain fatty acyl-CoA + 2 NADPH + 2 H(+) = a long-chain primary fatty alcohol + 2 NADP(+) + CoA</text>
        <dbReference type="Rhea" id="RHEA:52716"/>
        <dbReference type="ChEBI" id="CHEBI:15378"/>
        <dbReference type="ChEBI" id="CHEBI:57287"/>
        <dbReference type="ChEBI" id="CHEBI:57783"/>
        <dbReference type="ChEBI" id="CHEBI:58349"/>
        <dbReference type="ChEBI" id="CHEBI:77396"/>
        <dbReference type="ChEBI" id="CHEBI:83139"/>
        <dbReference type="EC" id="1.2.1.84"/>
    </reaction>
</comment>
<keyword evidence="1" id="KW-0560">Oxidoreductase</keyword>
<dbReference type="PANTHER" id="PTHR11011">
    <property type="entry name" value="MALE STERILITY PROTEIN 2-RELATED"/>
    <property type="match status" value="1"/>
</dbReference>
<evidence type="ECO:0000313" key="4">
    <source>
        <dbReference type="Proteomes" id="UP001314263"/>
    </source>
</evidence>
<name>A0AAV1IDL1_9CHLO</name>
<dbReference type="GO" id="GO:0080019">
    <property type="term" value="F:alcohol-forming very long-chain fatty acyl-CoA reductase activity"/>
    <property type="evidence" value="ECO:0007669"/>
    <property type="project" value="InterPro"/>
</dbReference>
<evidence type="ECO:0000259" key="2">
    <source>
        <dbReference type="Pfam" id="PF07993"/>
    </source>
</evidence>
<accession>A0AAV1IDL1</accession>
<dbReference type="GO" id="GO:0035336">
    <property type="term" value="P:long-chain fatty-acyl-CoA metabolic process"/>
    <property type="evidence" value="ECO:0007669"/>
    <property type="project" value="TreeGrafter"/>
</dbReference>
<dbReference type="Proteomes" id="UP001314263">
    <property type="component" value="Unassembled WGS sequence"/>
</dbReference>
<organism evidence="3 4">
    <name type="scientific">Coccomyxa viridis</name>
    <dbReference type="NCBI Taxonomy" id="1274662"/>
    <lineage>
        <taxon>Eukaryota</taxon>
        <taxon>Viridiplantae</taxon>
        <taxon>Chlorophyta</taxon>
        <taxon>core chlorophytes</taxon>
        <taxon>Trebouxiophyceae</taxon>
        <taxon>Trebouxiophyceae incertae sedis</taxon>
        <taxon>Coccomyxaceae</taxon>
        <taxon>Coccomyxa</taxon>
    </lineage>
</organism>
<dbReference type="GO" id="GO:0102965">
    <property type="term" value="F:alcohol-forming long-chain fatty acyl-CoA reductase activity"/>
    <property type="evidence" value="ECO:0007669"/>
    <property type="project" value="UniProtKB-EC"/>
</dbReference>
<keyword evidence="1" id="KW-0521">NADP</keyword>
<dbReference type="AlphaFoldDB" id="A0AAV1IDL1"/>
<keyword evidence="1" id="KW-0443">Lipid metabolism</keyword>
<dbReference type="InterPro" id="IPR036291">
    <property type="entry name" value="NAD(P)-bd_dom_sf"/>
</dbReference>
<evidence type="ECO:0000313" key="3">
    <source>
        <dbReference type="EMBL" id="CAK0784886.1"/>
    </source>
</evidence>
<dbReference type="CDD" id="cd05236">
    <property type="entry name" value="FAR-N_SDR_e"/>
    <property type="match status" value="1"/>
</dbReference>
<dbReference type="InterPro" id="IPR026055">
    <property type="entry name" value="FAR"/>
</dbReference>
<keyword evidence="1" id="KW-0444">Lipid biosynthesis</keyword>
<gene>
    <name evidence="3" type="ORF">CVIRNUC_008091</name>
</gene>
<sequence>MVVYMETKVTSDSFTATSELPAVVVPPCSLTEAMSSCTEDPKPLSVQAAFRGKNVLITGAIGFVGSVAMEQILRLCPDVPRIFLLIRSKAGHSGQERLETLLKSRSLFQEHTSSQEALRSVMDKLVVVEGDVQQNDCGLSAADLARLRADVDIVIHSAASISFFEHIHVLLQQNYQATKEIANLAASMPRLQAFIYVSTCYVNAHRPQGSHVEEAIFPLVRATSGTTVQHAELAAKLAKMPPAKAEKAAQDLLRDVGLPNSYTLTKHMAEGLVADMHAAGALPVAIVRPSIIGCIAHKPLPGYFGNSAGLTSAILAFASGMARFTCHDPHHVVDAVPCDTVASVILLAAAATSARVGLQLEKPLIVHAATSTTHPRACFEIFDQYVRPFWQEHPPRYCLSAKPYKSVWDKNAVLPEESLTFKWLRWRQGVRLHGVALGLTIAGQGKLAKRVLSGWKVWKLYNTGCMDFHLYFCCANVEALARLLPHEERLSFRPLWQASEDSWEDYMHLYMTAIRAKFYDPYDQVEGKQPAKQITCTEKAVAVALPVLIAETTAKASAAC</sequence>
<reference evidence="3 4" key="1">
    <citation type="submission" date="2023-10" db="EMBL/GenBank/DDBJ databases">
        <authorList>
            <person name="Maclean D."/>
            <person name="Macfadyen A."/>
        </authorList>
    </citation>
    <scope>NUCLEOTIDE SEQUENCE [LARGE SCALE GENOMIC DNA]</scope>
</reference>
<dbReference type="Pfam" id="PF07993">
    <property type="entry name" value="NAD_binding_4"/>
    <property type="match status" value="1"/>
</dbReference>
<dbReference type="EMBL" id="CAUYUE010000011">
    <property type="protein sequence ID" value="CAK0784886.1"/>
    <property type="molecule type" value="Genomic_DNA"/>
</dbReference>
<keyword evidence="4" id="KW-1185">Reference proteome</keyword>